<evidence type="ECO:0000313" key="1">
    <source>
        <dbReference type="EMBL" id="KAI8011081.1"/>
    </source>
</evidence>
<name>A0ACC0HGM2_9ERIC</name>
<proteinExistence type="predicted"/>
<evidence type="ECO:0000313" key="2">
    <source>
        <dbReference type="Proteomes" id="UP001060215"/>
    </source>
</evidence>
<protein>
    <submittedName>
        <fullName evidence="1">Ion channel POLLUX-like 2</fullName>
    </submittedName>
</protein>
<gene>
    <name evidence="1" type="ORF">LOK49_LG06G01958</name>
</gene>
<dbReference type="Proteomes" id="UP001060215">
    <property type="component" value="Chromosome 5"/>
</dbReference>
<accession>A0ACC0HGM2</accession>
<organism evidence="1 2">
    <name type="scientific">Camellia lanceoleosa</name>
    <dbReference type="NCBI Taxonomy" id="1840588"/>
    <lineage>
        <taxon>Eukaryota</taxon>
        <taxon>Viridiplantae</taxon>
        <taxon>Streptophyta</taxon>
        <taxon>Embryophyta</taxon>
        <taxon>Tracheophyta</taxon>
        <taxon>Spermatophyta</taxon>
        <taxon>Magnoliopsida</taxon>
        <taxon>eudicotyledons</taxon>
        <taxon>Gunneridae</taxon>
        <taxon>Pentapetalae</taxon>
        <taxon>asterids</taxon>
        <taxon>Ericales</taxon>
        <taxon>Theaceae</taxon>
        <taxon>Camellia</taxon>
    </lineage>
</organism>
<reference evidence="1 2" key="1">
    <citation type="journal article" date="2022" name="Plant J.">
        <title>Chromosome-level genome of Camellia lanceoleosa provides a valuable resource for understanding genome evolution and self-incompatibility.</title>
        <authorList>
            <person name="Gong W."/>
            <person name="Xiao S."/>
            <person name="Wang L."/>
            <person name="Liao Z."/>
            <person name="Chang Y."/>
            <person name="Mo W."/>
            <person name="Hu G."/>
            <person name="Li W."/>
            <person name="Zhao G."/>
            <person name="Zhu H."/>
            <person name="Hu X."/>
            <person name="Ji K."/>
            <person name="Xiang X."/>
            <person name="Song Q."/>
            <person name="Yuan D."/>
            <person name="Jin S."/>
            <person name="Zhang L."/>
        </authorList>
    </citation>
    <scope>NUCLEOTIDE SEQUENCE [LARGE SCALE GENOMIC DNA]</scope>
    <source>
        <strain evidence="1">SQ_2022a</strain>
    </source>
</reference>
<keyword evidence="2" id="KW-1185">Reference proteome</keyword>
<dbReference type="EMBL" id="CM045762">
    <property type="protein sequence ID" value="KAI8011081.1"/>
    <property type="molecule type" value="Genomic_DNA"/>
</dbReference>
<sequence length="113" mass="12675">MWVVSNMATKYFGIELQQRTWVEHVLGFSLAIWGILLYSRLLSTMTYQLSSSGFAPFGSYYLGWSGFLSVLFAVLFSGAAFCVITDMLVLFCFFLVIVWIGVSGSVYWFCVGG</sequence>
<comment type="caution">
    <text evidence="1">The sequence shown here is derived from an EMBL/GenBank/DDBJ whole genome shotgun (WGS) entry which is preliminary data.</text>
</comment>